<organism evidence="1 2">
    <name type="scientific">Neolewinella aurantiaca</name>
    <dbReference type="NCBI Taxonomy" id="2602767"/>
    <lineage>
        <taxon>Bacteria</taxon>
        <taxon>Pseudomonadati</taxon>
        <taxon>Bacteroidota</taxon>
        <taxon>Saprospiria</taxon>
        <taxon>Saprospirales</taxon>
        <taxon>Lewinellaceae</taxon>
        <taxon>Neolewinella</taxon>
    </lineage>
</organism>
<dbReference type="OrthoDB" id="9757809at2"/>
<comment type="caution">
    <text evidence="1">The sequence shown here is derived from an EMBL/GenBank/DDBJ whole genome shotgun (WGS) entry which is preliminary data.</text>
</comment>
<reference evidence="1 2" key="1">
    <citation type="submission" date="2019-08" db="EMBL/GenBank/DDBJ databases">
        <title>Lewinella sp. strain SSH13 Genome sequencing and assembly.</title>
        <authorList>
            <person name="Kim I."/>
        </authorList>
    </citation>
    <scope>NUCLEOTIDE SEQUENCE [LARGE SCALE GENOMIC DNA]</scope>
    <source>
        <strain evidence="1 2">SSH13</strain>
    </source>
</reference>
<accession>A0A5C7FG86</accession>
<protein>
    <submittedName>
        <fullName evidence="1">Uncharacterized protein</fullName>
    </submittedName>
</protein>
<dbReference type="EMBL" id="VOXD01000015">
    <property type="protein sequence ID" value="TXF89336.1"/>
    <property type="molecule type" value="Genomic_DNA"/>
</dbReference>
<proteinExistence type="predicted"/>
<evidence type="ECO:0000313" key="1">
    <source>
        <dbReference type="EMBL" id="TXF89336.1"/>
    </source>
</evidence>
<evidence type="ECO:0000313" key="2">
    <source>
        <dbReference type="Proteomes" id="UP000321907"/>
    </source>
</evidence>
<dbReference type="AlphaFoldDB" id="A0A5C7FG86"/>
<name>A0A5C7FG86_9BACT</name>
<dbReference type="RefSeq" id="WP_147930862.1">
    <property type="nucleotide sequence ID" value="NZ_VOXD01000015.1"/>
</dbReference>
<dbReference type="InterPro" id="IPR015943">
    <property type="entry name" value="WD40/YVTN_repeat-like_dom_sf"/>
</dbReference>
<dbReference type="Proteomes" id="UP000321907">
    <property type="component" value="Unassembled WGS sequence"/>
</dbReference>
<gene>
    <name evidence="1" type="ORF">FUA23_11365</name>
</gene>
<sequence length="402" mass="44455">MFKLLTLLPCLFPLCVFGQLISWWPTSHPTEYPVSKLLVVNDLILSSTLGGEVFSSADGGDHWEAVTESPQHFAIRDMIYVEDQGLIVATSHHGVFVSQDFGRSWEESNENLGCLNTNNLTTDESYLYASTSNGLYQRELAGRSWEKMELPKRGYSSFIHTVQATPIGIFAGGVSALYYSADQGASWSKYQSSEFTDVISLSWFENKLLVGTSGRGIFNLESPEGEWLEEVDLESAREARVIDQLLAVNGSVVILSGDIGLGIGNEILSTGLPDKFLMDFLRLEQNDLVATRFRGVYTSKRPILGLQNTAGQEVKKNPLDAIRIYPTVTADEITIEIPSAETAKGVNNIRLLNSAGSVVKEIALGEFSPRRTVSLRDLPAGNYWCQLILDQEVFQQLIILSK</sequence>
<dbReference type="Gene3D" id="2.130.10.10">
    <property type="entry name" value="YVTN repeat-like/Quinoprotein amine dehydrogenase"/>
    <property type="match status" value="1"/>
</dbReference>
<keyword evidence="2" id="KW-1185">Reference proteome</keyword>
<dbReference type="SUPFAM" id="SSF110296">
    <property type="entry name" value="Oligoxyloglucan reducing end-specific cellobiohydrolase"/>
    <property type="match status" value="1"/>
</dbReference>